<evidence type="ECO:0000256" key="10">
    <source>
        <dbReference type="ARBA" id="ARBA00023170"/>
    </source>
</evidence>
<reference evidence="18 19" key="1">
    <citation type="submission" date="2025-05" db="UniProtKB">
        <authorList>
            <consortium name="RefSeq"/>
        </authorList>
    </citation>
    <scope>IDENTIFICATION</scope>
    <source>
        <tissue evidence="18 19">Seedling</tissue>
    </source>
</reference>
<evidence type="ECO:0000313" key="19">
    <source>
        <dbReference type="RefSeq" id="XP_060676013.1"/>
    </source>
</evidence>
<evidence type="ECO:0000256" key="11">
    <source>
        <dbReference type="ARBA" id="ARBA00023180"/>
    </source>
</evidence>
<keyword evidence="7 15" id="KW-1133">Transmembrane helix</keyword>
<evidence type="ECO:0000256" key="4">
    <source>
        <dbReference type="ARBA" id="ARBA00022448"/>
    </source>
</evidence>
<dbReference type="GeneID" id="107414681"/>
<evidence type="ECO:0000256" key="2">
    <source>
        <dbReference type="ARBA" id="ARBA00008685"/>
    </source>
</evidence>
<dbReference type="Gene3D" id="1.10.287.70">
    <property type="match status" value="1"/>
</dbReference>
<evidence type="ECO:0000256" key="14">
    <source>
        <dbReference type="ARBA" id="ARBA00049638"/>
    </source>
</evidence>
<feature type="domain" description="Ionotropic glutamate receptor C-terminal" evidence="16">
    <location>
        <begin position="478"/>
        <end position="826"/>
    </location>
</feature>
<name>A0ABM3ID07_ZIZJJ</name>
<evidence type="ECO:0000256" key="9">
    <source>
        <dbReference type="ARBA" id="ARBA00023136"/>
    </source>
</evidence>
<keyword evidence="8" id="KW-0406">Ion transport</keyword>
<organism evidence="17 18">
    <name type="scientific">Ziziphus jujuba</name>
    <name type="common">Chinese jujube</name>
    <name type="synonym">Ziziphus sativa</name>
    <dbReference type="NCBI Taxonomy" id="326968"/>
    <lineage>
        <taxon>Eukaryota</taxon>
        <taxon>Viridiplantae</taxon>
        <taxon>Streptophyta</taxon>
        <taxon>Embryophyta</taxon>
        <taxon>Tracheophyta</taxon>
        <taxon>Spermatophyta</taxon>
        <taxon>Magnoliopsida</taxon>
        <taxon>eudicotyledons</taxon>
        <taxon>Gunneridae</taxon>
        <taxon>Pentapetalae</taxon>
        <taxon>rosids</taxon>
        <taxon>fabids</taxon>
        <taxon>Rosales</taxon>
        <taxon>Rhamnaceae</taxon>
        <taxon>Paliureae</taxon>
        <taxon>Ziziphus</taxon>
    </lineage>
</organism>
<evidence type="ECO:0000256" key="5">
    <source>
        <dbReference type="ARBA" id="ARBA00022692"/>
    </source>
</evidence>
<dbReference type="InterPro" id="IPR015683">
    <property type="entry name" value="Ionotropic_Glu_rcpt"/>
</dbReference>
<feature type="transmembrane region" description="Helical" evidence="15">
    <location>
        <begin position="847"/>
        <end position="871"/>
    </location>
</feature>
<evidence type="ECO:0000313" key="18">
    <source>
        <dbReference type="RefSeq" id="XP_048325861.2"/>
    </source>
</evidence>
<dbReference type="PANTHER" id="PTHR34836">
    <property type="entry name" value="OS06G0188250 PROTEIN"/>
    <property type="match status" value="1"/>
</dbReference>
<dbReference type="SUPFAM" id="SSF81324">
    <property type="entry name" value="Voltage-gated potassium channels"/>
    <property type="match status" value="1"/>
</dbReference>
<dbReference type="InterPro" id="IPR044440">
    <property type="entry name" value="GABAb_receptor_plant_PBP1"/>
</dbReference>
<dbReference type="Pfam" id="PF01094">
    <property type="entry name" value="ANF_receptor"/>
    <property type="match status" value="1"/>
</dbReference>
<comment type="subcellular location">
    <subcellularLocation>
        <location evidence="1">Membrane</location>
        <topology evidence="1">Multi-pass membrane protein</topology>
    </subcellularLocation>
</comment>
<accession>A0ABM3ID07</accession>
<dbReference type="InterPro" id="IPR017103">
    <property type="entry name" value="Iontropic_Glu_rcpt_pln"/>
</dbReference>
<evidence type="ECO:0000256" key="3">
    <source>
        <dbReference type="ARBA" id="ARBA00011095"/>
    </source>
</evidence>
<evidence type="ECO:0000259" key="16">
    <source>
        <dbReference type="SMART" id="SM00079"/>
    </source>
</evidence>
<keyword evidence="4" id="KW-0813">Transport</keyword>
<keyword evidence="17" id="KW-1185">Reference proteome</keyword>
<proteinExistence type="inferred from homology"/>
<evidence type="ECO:0000256" key="8">
    <source>
        <dbReference type="ARBA" id="ARBA00023065"/>
    </source>
</evidence>
<feature type="transmembrane region" description="Helical" evidence="15">
    <location>
        <begin position="663"/>
        <end position="682"/>
    </location>
</feature>
<dbReference type="Pfam" id="PF10613">
    <property type="entry name" value="Lig_chan-Glu_bd"/>
    <property type="match status" value="1"/>
</dbReference>
<dbReference type="CDD" id="cd13686">
    <property type="entry name" value="GluR_Plant"/>
    <property type="match status" value="1"/>
</dbReference>
<dbReference type="Proteomes" id="UP001652623">
    <property type="component" value="Chromosome 8"/>
</dbReference>
<sequence length="990" mass="111349">MKEKATRTAVSSSLLFFIFAISIAKLFSADFAAAQNTTTTSTAQPISVGLVIDFERWVGKLGLSCIEMALSDFYASHGYNYKTRLHIDARDSKNDVVGAASAALDLIKNAQVKAIIGPQTSMQANFVVDLGEKAQVPIISFSATTPSLNTRSSYFFRATECVKTQIKAITSLVQAFGWRQVVPVYVDDIYGEGLIPFLTEALQQIDAGVPYRSVISPKANEDQIEKELYKLMSMQSRVFILHMYSDLGSRLLTKAKEIGMMEEGYVWIMTNVMTNNLFQLKSNSSVMNSMQGTLGIKTHVPETNELKDFRARWKRKFRQDNPDIHDIELNAFGLWAYDAAIALARAVEEVGIGNWDFEQDNNVSQNQNTDLESFGVSQNGQKLCEELTRVRFNGLAGDFRFVNRQLDVSTFEIINVNGNWERVVGFWTPEKGLVRKLRSTTTSNKMNLRDNLGPIIWPGETSKTPKGWEIPTNGKKLRIGVPSRGGFNEFIEVKHDNARNRTEIGGYCIDVFEAVVKSLPYGLTYEFIPFAKPNGDSSGTYDDLVYQVHLGNFDAVVGDITIRFNRSLNVDFTLPFTESGVTMIVPVKDNESKNPWVFLKPLTWDLWVTTFCFFVFIGFVVWVLEHRINEDFRGPPSHQIGTSFWFSFSTMVFAHRERVVSNLARFVVTVWIFVVLILTQSYTASLTSLLTVQQLQPTVTDLNQLLKYGENVGYLKDSFVLGLLKGLGFPESKLKTYKSSEELELLFKKKKEEGGIAAVLDEYPYMKLFLAKYGSKYAMVEPSFNTDGFGFVFPKGSPLVPDISRAILNVTEGGKTKEIEKKWFGQVTNYQDFNSQVSSNVLGLESFWGLFLITGVAALSALIVFAAMFIYQQRQIITDSDRVDSKWEKVLEMLRIYDHKDLSSHTFKKNAEVEEDSRGGDHMVNGAREGSTEINFHPSPSTYSIHTDQSDLAFLGEQETPPREFGSTNQAISGIELSFVAHRETPNYSS</sequence>
<evidence type="ECO:0000256" key="15">
    <source>
        <dbReference type="SAM" id="Phobius"/>
    </source>
</evidence>
<feature type="transmembrane region" description="Helical" evidence="15">
    <location>
        <begin position="604"/>
        <end position="624"/>
    </location>
</feature>
<keyword evidence="5 15" id="KW-0812">Transmembrane</keyword>
<dbReference type="Gene3D" id="3.40.50.2300">
    <property type="match status" value="3"/>
</dbReference>
<keyword evidence="9 15" id="KW-0472">Membrane</keyword>
<dbReference type="CDD" id="cd19990">
    <property type="entry name" value="PBP1_GABAb_receptor_plant"/>
    <property type="match status" value="1"/>
</dbReference>
<comment type="similarity">
    <text evidence="2">Belongs to the glutamate-gated ion channel (TC 1.A.10.1) family.</text>
</comment>
<keyword evidence="13" id="KW-0407">Ion channel</keyword>
<dbReference type="Gene3D" id="3.40.190.10">
    <property type="entry name" value="Periplasmic binding protein-like II"/>
    <property type="match status" value="3"/>
</dbReference>
<evidence type="ECO:0000256" key="13">
    <source>
        <dbReference type="ARBA" id="ARBA00023303"/>
    </source>
</evidence>
<dbReference type="InterPro" id="IPR019594">
    <property type="entry name" value="Glu/Gly-bd"/>
</dbReference>
<evidence type="ECO:0000313" key="17">
    <source>
        <dbReference type="Proteomes" id="UP001652623"/>
    </source>
</evidence>
<evidence type="ECO:0000256" key="7">
    <source>
        <dbReference type="ARBA" id="ARBA00022989"/>
    </source>
</evidence>
<keyword evidence="11" id="KW-0325">Glycoprotein</keyword>
<protein>
    <submittedName>
        <fullName evidence="18 19">Glutamate receptor 2.8</fullName>
    </submittedName>
</protein>
<dbReference type="PANTHER" id="PTHR34836:SF1">
    <property type="entry name" value="OS09G0428600 PROTEIN"/>
    <property type="match status" value="1"/>
</dbReference>
<evidence type="ECO:0000256" key="6">
    <source>
        <dbReference type="ARBA" id="ARBA00022729"/>
    </source>
</evidence>
<dbReference type="RefSeq" id="XP_060676013.1">
    <property type="nucleotide sequence ID" value="XM_060820030.1"/>
</dbReference>
<comment type="function">
    <text evidence="14">Glutamate-gated receptor that probably acts as a non-selective cation channel. May be involved in light-signal transduction and calcium homeostasis via the regulation of calcium influx into cells.</text>
</comment>
<dbReference type="SUPFAM" id="SSF53822">
    <property type="entry name" value="Periplasmic binding protein-like I"/>
    <property type="match status" value="1"/>
</dbReference>
<dbReference type="InterPro" id="IPR001828">
    <property type="entry name" value="ANF_lig-bd_rcpt"/>
</dbReference>
<dbReference type="PIRSF" id="PIRSF037090">
    <property type="entry name" value="Iontro_Glu-like_rcpt_pln"/>
    <property type="match status" value="1"/>
</dbReference>
<keyword evidence="6" id="KW-0732">Signal</keyword>
<dbReference type="InterPro" id="IPR001320">
    <property type="entry name" value="Iontro_rcpt_C"/>
</dbReference>
<dbReference type="SMART" id="SM00079">
    <property type="entry name" value="PBPe"/>
    <property type="match status" value="1"/>
</dbReference>
<dbReference type="Pfam" id="PF00060">
    <property type="entry name" value="Lig_chan"/>
    <property type="match status" value="1"/>
</dbReference>
<dbReference type="InterPro" id="IPR028082">
    <property type="entry name" value="Peripla_BP_I"/>
</dbReference>
<comment type="subunit">
    <text evidence="3">May form heteromers.</text>
</comment>
<evidence type="ECO:0000256" key="12">
    <source>
        <dbReference type="ARBA" id="ARBA00023286"/>
    </source>
</evidence>
<dbReference type="RefSeq" id="XP_048325861.2">
    <property type="nucleotide sequence ID" value="XM_048469904.2"/>
</dbReference>
<keyword evidence="12" id="KW-1071">Ligand-gated ion channel</keyword>
<evidence type="ECO:0000256" key="1">
    <source>
        <dbReference type="ARBA" id="ARBA00004141"/>
    </source>
</evidence>
<gene>
    <name evidence="18 19" type="primary">LOC107414681</name>
</gene>
<keyword evidence="10 18" id="KW-0675">Receptor</keyword>
<dbReference type="SUPFAM" id="SSF53850">
    <property type="entry name" value="Periplasmic binding protein-like II"/>
    <property type="match status" value="1"/>
</dbReference>